<evidence type="ECO:0000256" key="4">
    <source>
        <dbReference type="ARBA" id="ARBA00022989"/>
    </source>
</evidence>
<dbReference type="InterPro" id="IPR011577">
    <property type="entry name" value="Cyt_b561_bac/Ni-Hgenase"/>
</dbReference>
<dbReference type="InterPro" id="IPR051542">
    <property type="entry name" value="Hydrogenase_cytochrome"/>
</dbReference>
<dbReference type="Pfam" id="PF01292">
    <property type="entry name" value="Ni_hydr_CYTB"/>
    <property type="match status" value="1"/>
</dbReference>
<organism evidence="8 9">
    <name type="scientific">Azohydromonas lata</name>
    <dbReference type="NCBI Taxonomy" id="45677"/>
    <lineage>
        <taxon>Bacteria</taxon>
        <taxon>Pseudomonadati</taxon>
        <taxon>Pseudomonadota</taxon>
        <taxon>Betaproteobacteria</taxon>
        <taxon>Burkholderiales</taxon>
        <taxon>Sphaerotilaceae</taxon>
        <taxon>Azohydromonas</taxon>
    </lineage>
</organism>
<evidence type="ECO:0000259" key="7">
    <source>
        <dbReference type="Pfam" id="PF01292"/>
    </source>
</evidence>
<dbReference type="InterPro" id="IPR016174">
    <property type="entry name" value="Di-haem_cyt_TM"/>
</dbReference>
<evidence type="ECO:0000313" key="8">
    <source>
        <dbReference type="EMBL" id="MDZ5460182.1"/>
    </source>
</evidence>
<dbReference type="EMBL" id="JAXOJX010000060">
    <property type="protein sequence ID" value="MDZ5460182.1"/>
    <property type="molecule type" value="Genomic_DNA"/>
</dbReference>
<feature type="transmembrane region" description="Helical" evidence="6">
    <location>
        <begin position="132"/>
        <end position="152"/>
    </location>
</feature>
<dbReference type="Gene3D" id="1.20.950.20">
    <property type="entry name" value="Transmembrane di-heme cytochromes, Chain C"/>
    <property type="match status" value="1"/>
</dbReference>
<evidence type="ECO:0000256" key="1">
    <source>
        <dbReference type="ARBA" id="ARBA00004651"/>
    </source>
</evidence>
<name>A0ABU5IMQ8_9BURK</name>
<evidence type="ECO:0000256" key="2">
    <source>
        <dbReference type="ARBA" id="ARBA00022475"/>
    </source>
</evidence>
<evidence type="ECO:0000256" key="5">
    <source>
        <dbReference type="ARBA" id="ARBA00023136"/>
    </source>
</evidence>
<dbReference type="SUPFAM" id="SSF81342">
    <property type="entry name" value="Transmembrane di-heme cytochromes"/>
    <property type="match status" value="1"/>
</dbReference>
<keyword evidence="4 6" id="KW-1133">Transmembrane helix</keyword>
<sequence>MPVAPATAARVRVWDALVRLAHWTLAAVVLVNLVRDDGDQIHRLIGYVGVGAVAVRLLWALLARGPASLGALKPSLCATRGYLQAGAPRCVAHDPLGLWMVWLLWLLVLLLGLTGWISRLDAFWGEDWPVDIHAWLADALIVCVVVHLLGVASMSWHWRENLPAAMLTGRKRAGEDASH</sequence>
<proteinExistence type="predicted"/>
<feature type="transmembrane region" description="Helical" evidence="6">
    <location>
        <begin position="96"/>
        <end position="117"/>
    </location>
</feature>
<comment type="caution">
    <text evidence="8">The sequence shown here is derived from an EMBL/GenBank/DDBJ whole genome shotgun (WGS) entry which is preliminary data.</text>
</comment>
<dbReference type="PANTHER" id="PTHR30485:SF2">
    <property type="entry name" value="BLL0597 PROTEIN"/>
    <property type="match status" value="1"/>
</dbReference>
<evidence type="ECO:0000256" key="6">
    <source>
        <dbReference type="SAM" id="Phobius"/>
    </source>
</evidence>
<dbReference type="Proteomes" id="UP001293718">
    <property type="component" value="Unassembled WGS sequence"/>
</dbReference>
<keyword evidence="9" id="KW-1185">Reference proteome</keyword>
<gene>
    <name evidence="8" type="ORF">SM757_26740</name>
</gene>
<evidence type="ECO:0000313" key="9">
    <source>
        <dbReference type="Proteomes" id="UP001293718"/>
    </source>
</evidence>
<feature type="transmembrane region" description="Helical" evidence="6">
    <location>
        <begin position="44"/>
        <end position="63"/>
    </location>
</feature>
<evidence type="ECO:0000256" key="3">
    <source>
        <dbReference type="ARBA" id="ARBA00022692"/>
    </source>
</evidence>
<dbReference type="RefSeq" id="WP_322467719.1">
    <property type="nucleotide sequence ID" value="NZ_JAXOJX010000060.1"/>
</dbReference>
<keyword evidence="2" id="KW-1003">Cell membrane</keyword>
<keyword evidence="5 6" id="KW-0472">Membrane</keyword>
<dbReference type="PANTHER" id="PTHR30485">
    <property type="entry name" value="NI/FE-HYDROGENASE 1 B-TYPE CYTOCHROME SUBUNIT"/>
    <property type="match status" value="1"/>
</dbReference>
<accession>A0ABU5IMQ8</accession>
<protein>
    <submittedName>
        <fullName evidence="8">Cytochrome b/b6 domain-containing protein</fullName>
    </submittedName>
</protein>
<feature type="domain" description="Cytochrome b561 bacterial/Ni-hydrogenase" evidence="7">
    <location>
        <begin position="13"/>
        <end position="169"/>
    </location>
</feature>
<reference evidence="8 9" key="1">
    <citation type="submission" date="2023-11" db="EMBL/GenBank/DDBJ databases">
        <title>Draft genome of Azohydromonas lata strain H1 (DSM1123), a polyhydroxyalkanoate producer.</title>
        <authorList>
            <person name="Traversa D."/>
            <person name="D'Addabbo P."/>
            <person name="Pazzani C."/>
            <person name="Manzari C."/>
            <person name="Chiara M."/>
            <person name="Scrascia M."/>
        </authorList>
    </citation>
    <scope>NUCLEOTIDE SEQUENCE [LARGE SCALE GENOMIC DNA]</scope>
    <source>
        <strain evidence="8 9">H1</strain>
    </source>
</reference>
<keyword evidence="3 6" id="KW-0812">Transmembrane</keyword>
<comment type="subcellular location">
    <subcellularLocation>
        <location evidence="1">Cell membrane</location>
        <topology evidence="1">Multi-pass membrane protein</topology>
    </subcellularLocation>
</comment>